<dbReference type="Gene3D" id="1.10.510.10">
    <property type="entry name" value="Transferase(Phosphotransferase) domain 1"/>
    <property type="match status" value="1"/>
</dbReference>
<dbReference type="EMBL" id="CM000884">
    <property type="protein sequence ID" value="KQJ81468.1"/>
    <property type="molecule type" value="Genomic_DNA"/>
</dbReference>
<feature type="domain" description="Protein kinase" evidence="5">
    <location>
        <begin position="370"/>
        <end position="671"/>
    </location>
</feature>
<dbReference type="eggNOG" id="KOG1187">
    <property type="taxonomic scope" value="Eukaryota"/>
</dbReference>
<dbReference type="PANTHER" id="PTHR27001">
    <property type="entry name" value="OS01G0253100 PROTEIN"/>
    <property type="match status" value="1"/>
</dbReference>
<dbReference type="PROSITE" id="PS50011">
    <property type="entry name" value="PROTEIN_KINASE_DOM"/>
    <property type="match status" value="1"/>
</dbReference>
<keyword evidence="3" id="KW-0812">Transmembrane</keyword>
<accession>I1IVJ6</accession>
<reference evidence="6 7" key="1">
    <citation type="journal article" date="2010" name="Nature">
        <title>Genome sequencing and analysis of the model grass Brachypodium distachyon.</title>
        <authorList>
            <consortium name="International Brachypodium Initiative"/>
        </authorList>
    </citation>
    <scope>NUCLEOTIDE SEQUENCE [LARGE SCALE GENOMIC DNA]</scope>
    <source>
        <strain evidence="6">Bd21</strain>
        <strain evidence="7">cv. Bd21</strain>
    </source>
</reference>
<keyword evidence="8" id="KW-1185">Reference proteome</keyword>
<dbReference type="EnsemblPlants" id="KQJ81468">
    <property type="protein sequence ID" value="KQJ81468"/>
    <property type="gene ID" value="BRADI_5g00940v3"/>
</dbReference>
<dbReference type="HOGENOM" id="CLU_000288_43_5_1"/>
<dbReference type="OMA" id="WVKNRSA"/>
<dbReference type="PANTHER" id="PTHR27001:SF945">
    <property type="entry name" value="PROTEIN KINASE DOMAIN-CONTAINING PROTEIN"/>
    <property type="match status" value="1"/>
</dbReference>
<proteinExistence type="predicted"/>
<sequence length="687" mass="71301">MSPLLCLLLLVFSVAGGDSSSSSCGGDRCGDLVLPFPFHLNSSSSSCISSSNSSSLFLMSCVNGTYLTLSLGGAAFRVIDFSPSGPGNSLLLDYAPDTPAATPCDPAYAPLNSRPSSSSPAAALDAAAAFLAVSPANVLRLYACDDSSLCRAAACDDGPCGGGGNKAGCCYPLSESDGGVWKHGDGLSVFGAFGCRGFSSWVTSSSSSSSAPAGGVVTRRGIEVEWAVPRGSPLAACAGGAAQVNSTGVRGAVRCACVAPGLAGDGFALGTGCTKAAAATCGNGEAGDSSCCQGRFCSKKAVALAGFFVSVFFLAAAVSFWLFLRQPAMSSSSYSRRWDLDPACIPKILAGVSDARQFTNDQLDAATRRFDESEEKGSSSNLQAMDSGNGVRGGVLESGAVVAVQRVGCETPEKLRTILDAMEVSHRNVARVVGFCVLPHDSPGALLLVHESSGNGGTLEEHLRRRAAAKAELGWYHRVSIAVELAGALAHLQHAHGIFLHDLRSSDVFFPGAGEDHTAKIAGHKLLDSSTADYSYYYGADAASAREQDVVRNFGGLLIELLTGIRHQQPLDTVAPKVREGRLHEVLDPALLLSASASGKKQNLNQMLPASGEEVRKVFEIAVRCVELEAGSNGGMGTVARELVEVVRDSMGSSSKIEISLEETFSSSSLLQMISMSPETMHRHLPC</sequence>
<evidence type="ECO:0000256" key="2">
    <source>
        <dbReference type="ARBA" id="ARBA00022840"/>
    </source>
</evidence>
<feature type="signal peptide" evidence="4">
    <location>
        <begin position="1"/>
        <end position="19"/>
    </location>
</feature>
<name>I1IVJ6_BRADI</name>
<evidence type="ECO:0000256" key="4">
    <source>
        <dbReference type="SAM" id="SignalP"/>
    </source>
</evidence>
<keyword evidence="3" id="KW-0472">Membrane</keyword>
<feature type="transmembrane region" description="Helical" evidence="3">
    <location>
        <begin position="301"/>
        <end position="324"/>
    </location>
</feature>
<keyword evidence="3" id="KW-1133">Transmembrane helix</keyword>
<evidence type="ECO:0000256" key="3">
    <source>
        <dbReference type="SAM" id="Phobius"/>
    </source>
</evidence>
<dbReference type="RefSeq" id="XP_024311421.1">
    <property type="nucleotide sequence ID" value="XM_024455653.1"/>
</dbReference>
<dbReference type="OrthoDB" id="1847747at2759"/>
<dbReference type="GeneID" id="100838864"/>
<dbReference type="Proteomes" id="UP000008810">
    <property type="component" value="Chromosome 5"/>
</dbReference>
<dbReference type="InterPro" id="IPR011009">
    <property type="entry name" value="Kinase-like_dom_sf"/>
</dbReference>
<feature type="chain" id="PRO_5014095545" description="Protein kinase domain-containing protein" evidence="4">
    <location>
        <begin position="20"/>
        <end position="687"/>
    </location>
</feature>
<organism evidence="7">
    <name type="scientific">Brachypodium distachyon</name>
    <name type="common">Purple false brome</name>
    <name type="synonym">Trachynia distachya</name>
    <dbReference type="NCBI Taxonomy" id="15368"/>
    <lineage>
        <taxon>Eukaryota</taxon>
        <taxon>Viridiplantae</taxon>
        <taxon>Streptophyta</taxon>
        <taxon>Embryophyta</taxon>
        <taxon>Tracheophyta</taxon>
        <taxon>Spermatophyta</taxon>
        <taxon>Magnoliopsida</taxon>
        <taxon>Liliopsida</taxon>
        <taxon>Poales</taxon>
        <taxon>Poaceae</taxon>
        <taxon>BOP clade</taxon>
        <taxon>Pooideae</taxon>
        <taxon>Stipodae</taxon>
        <taxon>Brachypodieae</taxon>
        <taxon>Brachypodium</taxon>
    </lineage>
</organism>
<dbReference type="STRING" id="15368.I1IVJ6"/>
<reference evidence="7" key="3">
    <citation type="submission" date="2018-08" db="UniProtKB">
        <authorList>
            <consortium name="EnsemblPlants"/>
        </authorList>
    </citation>
    <scope>IDENTIFICATION</scope>
    <source>
        <strain evidence="7">cv. Bd21</strain>
    </source>
</reference>
<reference evidence="6" key="2">
    <citation type="submission" date="2017-06" db="EMBL/GenBank/DDBJ databases">
        <title>WGS assembly of Brachypodium distachyon.</title>
        <authorList>
            <consortium name="The International Brachypodium Initiative"/>
            <person name="Lucas S."/>
            <person name="Harmon-Smith M."/>
            <person name="Lail K."/>
            <person name="Tice H."/>
            <person name="Grimwood J."/>
            <person name="Bruce D."/>
            <person name="Barry K."/>
            <person name="Shu S."/>
            <person name="Lindquist E."/>
            <person name="Wang M."/>
            <person name="Pitluck S."/>
            <person name="Vogel J.P."/>
            <person name="Garvin D.F."/>
            <person name="Mockler T.C."/>
            <person name="Schmutz J."/>
            <person name="Rokhsar D."/>
            <person name="Bevan M.W."/>
        </authorList>
    </citation>
    <scope>NUCLEOTIDE SEQUENCE</scope>
    <source>
        <strain evidence="6">Bd21</strain>
    </source>
</reference>
<dbReference type="SUPFAM" id="SSF56112">
    <property type="entry name" value="Protein kinase-like (PK-like)"/>
    <property type="match status" value="1"/>
</dbReference>
<evidence type="ECO:0000313" key="6">
    <source>
        <dbReference type="EMBL" id="KQJ81468.1"/>
    </source>
</evidence>
<dbReference type="GO" id="GO:0004672">
    <property type="term" value="F:protein kinase activity"/>
    <property type="evidence" value="ECO:0007669"/>
    <property type="project" value="InterPro"/>
</dbReference>
<evidence type="ECO:0000313" key="7">
    <source>
        <dbReference type="EnsemblPlants" id="KQJ81468"/>
    </source>
</evidence>
<evidence type="ECO:0000256" key="1">
    <source>
        <dbReference type="ARBA" id="ARBA00022741"/>
    </source>
</evidence>
<protein>
    <recommendedName>
        <fullName evidence="5">Protein kinase domain-containing protein</fullName>
    </recommendedName>
</protein>
<dbReference type="AlphaFoldDB" id="I1IVJ6"/>
<dbReference type="Gramene" id="KQJ81468">
    <property type="protein sequence ID" value="KQJ81468"/>
    <property type="gene ID" value="BRADI_5g00940v3"/>
</dbReference>
<dbReference type="Gene3D" id="3.30.200.20">
    <property type="entry name" value="Phosphorylase Kinase, domain 1"/>
    <property type="match status" value="1"/>
</dbReference>
<gene>
    <name evidence="7" type="primary">LOC100838864</name>
    <name evidence="6" type="ORF">BRADI_5g00940v3</name>
</gene>
<keyword evidence="2" id="KW-0067">ATP-binding</keyword>
<keyword evidence="1" id="KW-0547">Nucleotide-binding</keyword>
<evidence type="ECO:0000259" key="5">
    <source>
        <dbReference type="PROSITE" id="PS50011"/>
    </source>
</evidence>
<dbReference type="GO" id="GO:0005886">
    <property type="term" value="C:plasma membrane"/>
    <property type="evidence" value="ECO:0000318"/>
    <property type="project" value="GO_Central"/>
</dbReference>
<dbReference type="GO" id="GO:0007166">
    <property type="term" value="P:cell surface receptor signaling pathway"/>
    <property type="evidence" value="ECO:0000318"/>
    <property type="project" value="GO_Central"/>
</dbReference>
<dbReference type="InterPro" id="IPR000719">
    <property type="entry name" value="Prot_kinase_dom"/>
</dbReference>
<evidence type="ECO:0000313" key="8">
    <source>
        <dbReference type="Proteomes" id="UP000008810"/>
    </source>
</evidence>
<dbReference type="GO" id="GO:0005524">
    <property type="term" value="F:ATP binding"/>
    <property type="evidence" value="ECO:0007669"/>
    <property type="project" value="UniProtKB-KW"/>
</dbReference>
<keyword evidence="4" id="KW-0732">Signal</keyword>